<reference evidence="5 6" key="1">
    <citation type="submission" date="2023-10" db="EMBL/GenBank/DDBJ databases">
        <title>Chromosome-scale genome assembly provides insights into flower coloration mechanisms of Canna indica.</title>
        <authorList>
            <person name="Li C."/>
        </authorList>
    </citation>
    <scope>NUCLEOTIDE SEQUENCE [LARGE SCALE GENOMIC DNA]</scope>
    <source>
        <tissue evidence="5">Flower</tissue>
    </source>
</reference>
<dbReference type="GO" id="GO:0005542">
    <property type="term" value="F:folic acid binding"/>
    <property type="evidence" value="ECO:0007669"/>
    <property type="project" value="InterPro"/>
</dbReference>
<name>A0AAQ3KUH9_9LILI</name>
<evidence type="ECO:0000256" key="2">
    <source>
        <dbReference type="ARBA" id="ARBA00022679"/>
    </source>
</evidence>
<dbReference type="AlphaFoldDB" id="A0AAQ3KUH9"/>
<dbReference type="InterPro" id="IPR037064">
    <property type="entry name" value="Formiminotransferase_N_sf"/>
</dbReference>
<dbReference type="PANTHER" id="PTHR12234">
    <property type="entry name" value="FORMIMINOTRANSFERASE-CYCLODEAMINASE"/>
    <property type="match status" value="1"/>
</dbReference>
<feature type="domain" description="Formiminotransferase C-terminal subdomain" evidence="3">
    <location>
        <begin position="197"/>
        <end position="287"/>
    </location>
</feature>
<keyword evidence="2" id="KW-0808">Transferase</keyword>
<dbReference type="GO" id="GO:0030409">
    <property type="term" value="F:glutamate formimidoyltransferase activity"/>
    <property type="evidence" value="ECO:0007669"/>
    <property type="project" value="UniProtKB-EC"/>
</dbReference>
<sequence length="298" mass="32812">MLESLLICCKLYISETRNSATLKFIEQAAKQHPAAVIINKFEDEVYNRVRYTLVSTFDATPLRNAVFDMVKAASESIDLEFHSGTHPRLGVVDDICFHPLGRASLDQAAEIARSLALDIGQKLQIPVYLYGAADEEGRTLDGIRRELGYFVPNSDGNQWTGGLAVEMLPFEPDAGPLQPSPAKGIVAIGAMRWVGTYNVPVWSTDIEAVQMIAKKVSERGGGLKSVQTIGVAHGEDCIEVACYLLDPSIVGADQVQREVERLASEEGFEVGDGYFTDFSQEKLVEKYFKSVNCDQTRK</sequence>
<organism evidence="5 6">
    <name type="scientific">Canna indica</name>
    <name type="common">Indian-shot</name>
    <dbReference type="NCBI Taxonomy" id="4628"/>
    <lineage>
        <taxon>Eukaryota</taxon>
        <taxon>Viridiplantae</taxon>
        <taxon>Streptophyta</taxon>
        <taxon>Embryophyta</taxon>
        <taxon>Tracheophyta</taxon>
        <taxon>Spermatophyta</taxon>
        <taxon>Magnoliopsida</taxon>
        <taxon>Liliopsida</taxon>
        <taxon>Zingiberales</taxon>
        <taxon>Cannaceae</taxon>
        <taxon>Canna</taxon>
    </lineage>
</organism>
<evidence type="ECO:0000259" key="4">
    <source>
        <dbReference type="SMART" id="SM01222"/>
    </source>
</evidence>
<dbReference type="Gene3D" id="3.30.70.670">
    <property type="entry name" value="Formiminotransferase, C-terminal subdomain"/>
    <property type="match status" value="1"/>
</dbReference>
<dbReference type="SMART" id="SM01221">
    <property type="entry name" value="FTCD"/>
    <property type="match status" value="1"/>
</dbReference>
<dbReference type="Gene3D" id="3.30.990.10">
    <property type="entry name" value="Formiminotransferase, N-terminal subdomain"/>
    <property type="match status" value="1"/>
</dbReference>
<keyword evidence="6" id="KW-1185">Reference proteome</keyword>
<dbReference type="SUPFAM" id="SSF55116">
    <property type="entry name" value="Formiminotransferase domain of formiminotransferase-cyclodeaminase"/>
    <property type="match status" value="1"/>
</dbReference>
<dbReference type="InterPro" id="IPR037070">
    <property type="entry name" value="Formiminotransferase_C_sf"/>
</dbReference>
<protein>
    <recommendedName>
        <fullName evidence="1">glutamate formimidoyltransferase</fullName>
        <ecNumber evidence="1">2.1.2.5</ecNumber>
    </recommendedName>
</protein>
<dbReference type="EC" id="2.1.2.5" evidence="1"/>
<dbReference type="SMART" id="SM01222">
    <property type="entry name" value="FTCD_N"/>
    <property type="match status" value="1"/>
</dbReference>
<dbReference type="InterPro" id="IPR012886">
    <property type="entry name" value="Formiminotransferase_N"/>
</dbReference>
<accession>A0AAQ3KUH9</accession>
<evidence type="ECO:0000313" key="5">
    <source>
        <dbReference type="EMBL" id="WOL13328.1"/>
    </source>
</evidence>
<dbReference type="PANTHER" id="PTHR12234:SF1">
    <property type="entry name" value="FORMIMINOTRANSFERASE N-TERMINAL SUBDOMAIN-CONTAINING PROTEIN"/>
    <property type="match status" value="1"/>
</dbReference>
<gene>
    <name evidence="5" type="ORF">Cni_G22098</name>
</gene>
<dbReference type="Proteomes" id="UP001327560">
    <property type="component" value="Chromosome 7"/>
</dbReference>
<evidence type="ECO:0000313" key="6">
    <source>
        <dbReference type="Proteomes" id="UP001327560"/>
    </source>
</evidence>
<dbReference type="Pfam" id="PF07837">
    <property type="entry name" value="FTCD_N"/>
    <property type="match status" value="1"/>
</dbReference>
<dbReference type="InterPro" id="IPR013802">
    <property type="entry name" value="Formiminotransferase_C"/>
</dbReference>
<dbReference type="InterPro" id="IPR051623">
    <property type="entry name" value="FTCD"/>
</dbReference>
<feature type="domain" description="Formiminotransferase N-terminal subdomain" evidence="4">
    <location>
        <begin position="5"/>
        <end position="192"/>
    </location>
</feature>
<dbReference type="InterPro" id="IPR022384">
    <property type="entry name" value="FormiminoTrfase_cat_dom_sf"/>
</dbReference>
<proteinExistence type="predicted"/>
<dbReference type="EMBL" id="CP136896">
    <property type="protein sequence ID" value="WOL13328.1"/>
    <property type="molecule type" value="Genomic_DNA"/>
</dbReference>
<evidence type="ECO:0000256" key="1">
    <source>
        <dbReference type="ARBA" id="ARBA00012252"/>
    </source>
</evidence>
<evidence type="ECO:0000259" key="3">
    <source>
        <dbReference type="SMART" id="SM01221"/>
    </source>
</evidence>